<sequence length="632" mass="73148">MPRASASPACCQCRARKLACSRNRPACLNCQKRNESCLYPLVPGGFKKTADGKFVLIDLNDPTEIKYDIWEKNMRLKRMEANGISINPNDFKYTRNVKKDILQSNINANNGNITIGAFDEAASTFSSAMGGQSINYTADWNQQNPLSRWKRRKLNEIDSASNLVDKDLSDLNNRDLLIMKNTEIMTMPLPKLQDYTIKLVNNLKNMEEKLILSKENISLMGVDNIPIFNDLYDVLFNNNYSNVISLNDTTGVINKQIEKLKERLDFLKNELELSKENTSQNILSPSITTVNENILDSNNLLSANKTNEISKNDIEIENFDDALFKDSPAFMLWKKNKKPSDNIYTLANLALLIPKLQELKKTLDRNLLDFKSDNNEKAEDIFMDWFEPVSLKMIPFDQAVFLLDYFYNNFISDSIFPKKLFKIFESTHYKRNLNILKELNKEIISVNTSAHNGVDLDQQQKRTSVSRGRTRPQRGRLSKEQIENEETPIQDTLETDIVRVIDIKVTSKLENLLLLEYNFVILITLYLIKCNNPLKTSLRRSHFNMIEEFEKNYLKVLETNVKIFYNWCISFSKTENIDNLKIISQILSNIQDSLFYKWDLINSQDKSLVKYQIDIIRSKEQFLGSKSMMITC</sequence>
<dbReference type="Proteomes" id="UP000092321">
    <property type="component" value="Unassembled WGS sequence"/>
</dbReference>
<dbReference type="PROSITE" id="PS00463">
    <property type="entry name" value="ZN2_CY6_FUNGAL_1"/>
    <property type="match status" value="1"/>
</dbReference>
<dbReference type="Pfam" id="PF00172">
    <property type="entry name" value="Zn_clus"/>
    <property type="match status" value="1"/>
</dbReference>
<dbReference type="GO" id="GO:0000981">
    <property type="term" value="F:DNA-binding transcription factor activity, RNA polymerase II-specific"/>
    <property type="evidence" value="ECO:0007669"/>
    <property type="project" value="InterPro"/>
</dbReference>
<evidence type="ECO:0000256" key="1">
    <source>
        <dbReference type="SAM" id="Coils"/>
    </source>
</evidence>
<organism evidence="4 5">
    <name type="scientific">Hanseniaspora valbyensis NRRL Y-1626</name>
    <dbReference type="NCBI Taxonomy" id="766949"/>
    <lineage>
        <taxon>Eukaryota</taxon>
        <taxon>Fungi</taxon>
        <taxon>Dikarya</taxon>
        <taxon>Ascomycota</taxon>
        <taxon>Saccharomycotina</taxon>
        <taxon>Saccharomycetes</taxon>
        <taxon>Saccharomycodales</taxon>
        <taxon>Saccharomycodaceae</taxon>
        <taxon>Hanseniaspora</taxon>
    </lineage>
</organism>
<dbReference type="CDD" id="cd00067">
    <property type="entry name" value="GAL4"/>
    <property type="match status" value="1"/>
</dbReference>
<reference evidence="5" key="1">
    <citation type="journal article" date="2016" name="Proc. Natl. Acad. Sci. U.S.A.">
        <title>Comparative genomics of biotechnologically important yeasts.</title>
        <authorList>
            <person name="Riley R."/>
            <person name="Haridas S."/>
            <person name="Wolfe K.H."/>
            <person name="Lopes M.R."/>
            <person name="Hittinger C.T."/>
            <person name="Goeker M."/>
            <person name="Salamov A.A."/>
            <person name="Wisecaver J.H."/>
            <person name="Long T.M."/>
            <person name="Calvey C.H."/>
            <person name="Aerts A.L."/>
            <person name="Barry K.W."/>
            <person name="Choi C."/>
            <person name="Clum A."/>
            <person name="Coughlan A.Y."/>
            <person name="Deshpande S."/>
            <person name="Douglass A.P."/>
            <person name="Hanson S.J."/>
            <person name="Klenk H.-P."/>
            <person name="LaButti K.M."/>
            <person name="Lapidus A."/>
            <person name="Lindquist E.A."/>
            <person name="Lipzen A.M."/>
            <person name="Meier-Kolthoff J.P."/>
            <person name="Ohm R.A."/>
            <person name="Otillar R.P."/>
            <person name="Pangilinan J.L."/>
            <person name="Peng Y."/>
            <person name="Rokas A."/>
            <person name="Rosa C.A."/>
            <person name="Scheuner C."/>
            <person name="Sibirny A.A."/>
            <person name="Slot J.C."/>
            <person name="Stielow J.B."/>
            <person name="Sun H."/>
            <person name="Kurtzman C.P."/>
            <person name="Blackwell M."/>
            <person name="Grigoriev I.V."/>
            <person name="Jeffries T.W."/>
        </authorList>
    </citation>
    <scope>NUCLEOTIDE SEQUENCE [LARGE SCALE GENOMIC DNA]</scope>
    <source>
        <strain evidence="5">NRRL Y-1626</strain>
    </source>
</reference>
<keyword evidence="1" id="KW-0175">Coiled coil</keyword>
<dbReference type="SUPFAM" id="SSF57701">
    <property type="entry name" value="Zn2/Cys6 DNA-binding domain"/>
    <property type="match status" value="1"/>
</dbReference>
<dbReference type="GO" id="GO:0008270">
    <property type="term" value="F:zinc ion binding"/>
    <property type="evidence" value="ECO:0007669"/>
    <property type="project" value="InterPro"/>
</dbReference>
<keyword evidence="5" id="KW-1185">Reference proteome</keyword>
<evidence type="ECO:0000259" key="3">
    <source>
        <dbReference type="PROSITE" id="PS50048"/>
    </source>
</evidence>
<evidence type="ECO:0000256" key="2">
    <source>
        <dbReference type="SAM" id="MobiDB-lite"/>
    </source>
</evidence>
<name>A0A1B7T8N1_9ASCO</name>
<accession>A0A1B7T8N1</accession>
<feature type="coiled-coil region" evidence="1">
    <location>
        <begin position="250"/>
        <end position="277"/>
    </location>
</feature>
<dbReference type="OrthoDB" id="3972109at2759"/>
<protein>
    <recommendedName>
        <fullName evidence="3">Zn(2)-C6 fungal-type domain-containing protein</fullName>
    </recommendedName>
</protein>
<dbReference type="InterPro" id="IPR001138">
    <property type="entry name" value="Zn2Cys6_DnaBD"/>
</dbReference>
<dbReference type="Gene3D" id="4.10.240.10">
    <property type="entry name" value="Zn(2)-C6 fungal-type DNA-binding domain"/>
    <property type="match status" value="1"/>
</dbReference>
<evidence type="ECO:0000313" key="4">
    <source>
        <dbReference type="EMBL" id="OBA25085.1"/>
    </source>
</evidence>
<gene>
    <name evidence="4" type="ORF">HANVADRAFT_89607</name>
</gene>
<feature type="region of interest" description="Disordered" evidence="2">
    <location>
        <begin position="457"/>
        <end position="481"/>
    </location>
</feature>
<dbReference type="InterPro" id="IPR036864">
    <property type="entry name" value="Zn2-C6_fun-type_DNA-bd_sf"/>
</dbReference>
<comment type="caution">
    <text evidence="4">The sequence shown here is derived from an EMBL/GenBank/DDBJ whole genome shotgun (WGS) entry which is preliminary data.</text>
</comment>
<feature type="domain" description="Zn(2)-C6 fungal-type" evidence="3">
    <location>
        <begin position="9"/>
        <end position="39"/>
    </location>
</feature>
<dbReference type="PROSITE" id="PS50048">
    <property type="entry name" value="ZN2_CY6_FUNGAL_2"/>
    <property type="match status" value="1"/>
</dbReference>
<dbReference type="EMBL" id="LXPE01000249">
    <property type="protein sequence ID" value="OBA25085.1"/>
    <property type="molecule type" value="Genomic_DNA"/>
</dbReference>
<dbReference type="AlphaFoldDB" id="A0A1B7T8N1"/>
<proteinExistence type="predicted"/>
<evidence type="ECO:0000313" key="5">
    <source>
        <dbReference type="Proteomes" id="UP000092321"/>
    </source>
</evidence>
<dbReference type="SMART" id="SM00066">
    <property type="entry name" value="GAL4"/>
    <property type="match status" value="1"/>
</dbReference>